<organism evidence="7 8">
    <name type="scientific">[Myrmecia] bisecta</name>
    <dbReference type="NCBI Taxonomy" id="41462"/>
    <lineage>
        <taxon>Eukaryota</taxon>
        <taxon>Viridiplantae</taxon>
        <taxon>Chlorophyta</taxon>
        <taxon>core chlorophytes</taxon>
        <taxon>Trebouxiophyceae</taxon>
        <taxon>Trebouxiales</taxon>
        <taxon>Trebouxiaceae</taxon>
        <taxon>Myrmecia</taxon>
    </lineage>
</organism>
<dbReference type="Proteomes" id="UP001489004">
    <property type="component" value="Unassembled WGS sequence"/>
</dbReference>
<dbReference type="AlphaFoldDB" id="A0AAW1QP87"/>
<keyword evidence="3" id="KW-0521">NADP</keyword>
<comment type="subcellular location">
    <subcellularLocation>
        <location evidence="1">Endoplasmic reticulum</location>
    </subcellularLocation>
</comment>
<evidence type="ECO:0000313" key="8">
    <source>
        <dbReference type="Proteomes" id="UP001489004"/>
    </source>
</evidence>
<dbReference type="GO" id="GO:0005783">
    <property type="term" value="C:endoplasmic reticulum"/>
    <property type="evidence" value="ECO:0007669"/>
    <property type="project" value="UniProtKB-SubCell"/>
</dbReference>
<dbReference type="CDD" id="cd05356">
    <property type="entry name" value="17beta-HSD1_like_SDR_c"/>
    <property type="match status" value="1"/>
</dbReference>
<dbReference type="SUPFAM" id="SSF51735">
    <property type="entry name" value="NAD(P)-binding Rossmann-fold domains"/>
    <property type="match status" value="1"/>
</dbReference>
<evidence type="ECO:0000256" key="5">
    <source>
        <dbReference type="RuleBase" id="RU000363"/>
    </source>
</evidence>
<dbReference type="InterPro" id="IPR020904">
    <property type="entry name" value="Sc_DH/Rdtase_CS"/>
</dbReference>
<dbReference type="GO" id="GO:0016491">
    <property type="term" value="F:oxidoreductase activity"/>
    <property type="evidence" value="ECO:0007669"/>
    <property type="project" value="UniProtKB-KW"/>
</dbReference>
<keyword evidence="6" id="KW-0472">Membrane</keyword>
<keyword evidence="4" id="KW-0560">Oxidoreductase</keyword>
<dbReference type="PRINTS" id="PR00081">
    <property type="entry name" value="GDHRDH"/>
</dbReference>
<sequence>MVAMDLPPPNPAAWDYVRSVLQQLTSSYHSAPLLTAAFLALIVLGLFAALRITIGFVLAVYKYFLRPGKNLKSLGSWAVVTGATDGIGRAYCDALAKRGINLVLISRTPAKLETTASELTSRFKVQLKMVQADFAKADADTWARISASLKDLDVGLLINNVGLSYEYPEFFDLLDEGRIDDLIQINVVATTKMSHIVLPIMKQKRRGAIVNIGSAAATVVPSSPLLSVYAGTKAYIDQLSRSLSVEYASSNITIQNQAPLFVATKMSKIRRPTLQAPSPATWVRSAMCHIGYEAVSCPYWVHAVMWNVIAAVPKPLINAYVLGFHLSLRKRALKKKTAATKQQ</sequence>
<dbReference type="Pfam" id="PF00106">
    <property type="entry name" value="adh_short"/>
    <property type="match status" value="1"/>
</dbReference>
<dbReference type="InterPro" id="IPR002347">
    <property type="entry name" value="SDR_fam"/>
</dbReference>
<feature type="transmembrane region" description="Helical" evidence="6">
    <location>
        <begin position="33"/>
        <end position="61"/>
    </location>
</feature>
<dbReference type="PROSITE" id="PS00061">
    <property type="entry name" value="ADH_SHORT"/>
    <property type="match status" value="1"/>
</dbReference>
<keyword evidence="6" id="KW-0812">Transmembrane</keyword>
<dbReference type="Gene3D" id="3.40.50.720">
    <property type="entry name" value="NAD(P)-binding Rossmann-like Domain"/>
    <property type="match status" value="1"/>
</dbReference>
<proteinExistence type="inferred from homology"/>
<accession>A0AAW1QP87</accession>
<dbReference type="PIRSF" id="PIRSF000126">
    <property type="entry name" value="11-beta-HSD1"/>
    <property type="match status" value="1"/>
</dbReference>
<dbReference type="InterPro" id="IPR036291">
    <property type="entry name" value="NAD(P)-bd_dom_sf"/>
</dbReference>
<comment type="caution">
    <text evidence="7">The sequence shown here is derived from an EMBL/GenBank/DDBJ whole genome shotgun (WGS) entry which is preliminary data.</text>
</comment>
<dbReference type="PANTHER" id="PTHR43899">
    <property type="entry name" value="RH59310P"/>
    <property type="match status" value="1"/>
</dbReference>
<dbReference type="FunFam" id="3.40.50.720:FF:000137">
    <property type="entry name" value="Hydroxysteroid (17-beta) dehydrogenase 3"/>
    <property type="match status" value="1"/>
</dbReference>
<dbReference type="PANTHER" id="PTHR43899:SF13">
    <property type="entry name" value="RH59310P"/>
    <property type="match status" value="1"/>
</dbReference>
<name>A0AAW1QP87_9CHLO</name>
<reference evidence="7 8" key="1">
    <citation type="journal article" date="2024" name="Nat. Commun.">
        <title>Phylogenomics reveals the evolutionary origins of lichenization in chlorophyte algae.</title>
        <authorList>
            <person name="Puginier C."/>
            <person name="Libourel C."/>
            <person name="Otte J."/>
            <person name="Skaloud P."/>
            <person name="Haon M."/>
            <person name="Grisel S."/>
            <person name="Petersen M."/>
            <person name="Berrin J.G."/>
            <person name="Delaux P.M."/>
            <person name="Dal Grande F."/>
            <person name="Keller J."/>
        </authorList>
    </citation>
    <scope>NUCLEOTIDE SEQUENCE [LARGE SCALE GENOMIC DNA]</scope>
    <source>
        <strain evidence="7 8">SAG 2043</strain>
    </source>
</reference>
<gene>
    <name evidence="7" type="ORF">WJX72_001797</name>
</gene>
<dbReference type="EMBL" id="JALJOR010000002">
    <property type="protein sequence ID" value="KAK9823306.1"/>
    <property type="molecule type" value="Genomic_DNA"/>
</dbReference>
<dbReference type="PRINTS" id="PR00080">
    <property type="entry name" value="SDRFAMILY"/>
</dbReference>
<keyword evidence="6" id="KW-1133">Transmembrane helix</keyword>
<dbReference type="InterPro" id="IPR051019">
    <property type="entry name" value="VLCFA-Steroid_DH"/>
</dbReference>
<comment type="similarity">
    <text evidence="2 5">Belongs to the short-chain dehydrogenases/reductases (SDR) family.</text>
</comment>
<evidence type="ECO:0000313" key="7">
    <source>
        <dbReference type="EMBL" id="KAK9823306.1"/>
    </source>
</evidence>
<evidence type="ECO:0000256" key="2">
    <source>
        <dbReference type="ARBA" id="ARBA00006484"/>
    </source>
</evidence>
<protein>
    <submittedName>
        <fullName evidence="7">Uncharacterized protein</fullName>
    </submittedName>
</protein>
<evidence type="ECO:0000256" key="6">
    <source>
        <dbReference type="SAM" id="Phobius"/>
    </source>
</evidence>
<keyword evidence="8" id="KW-1185">Reference proteome</keyword>
<evidence type="ECO:0000256" key="3">
    <source>
        <dbReference type="ARBA" id="ARBA00022857"/>
    </source>
</evidence>
<evidence type="ECO:0000256" key="1">
    <source>
        <dbReference type="ARBA" id="ARBA00004240"/>
    </source>
</evidence>
<evidence type="ECO:0000256" key="4">
    <source>
        <dbReference type="ARBA" id="ARBA00023002"/>
    </source>
</evidence>